<name>A0AAN9XHM7_PSOTE</name>
<protein>
    <submittedName>
        <fullName evidence="1">Uncharacterized protein</fullName>
    </submittedName>
</protein>
<dbReference type="AlphaFoldDB" id="A0AAN9XHM7"/>
<evidence type="ECO:0000313" key="2">
    <source>
        <dbReference type="Proteomes" id="UP001386955"/>
    </source>
</evidence>
<organism evidence="1 2">
    <name type="scientific">Psophocarpus tetragonolobus</name>
    <name type="common">Winged bean</name>
    <name type="synonym">Dolichos tetragonolobus</name>
    <dbReference type="NCBI Taxonomy" id="3891"/>
    <lineage>
        <taxon>Eukaryota</taxon>
        <taxon>Viridiplantae</taxon>
        <taxon>Streptophyta</taxon>
        <taxon>Embryophyta</taxon>
        <taxon>Tracheophyta</taxon>
        <taxon>Spermatophyta</taxon>
        <taxon>Magnoliopsida</taxon>
        <taxon>eudicotyledons</taxon>
        <taxon>Gunneridae</taxon>
        <taxon>Pentapetalae</taxon>
        <taxon>rosids</taxon>
        <taxon>fabids</taxon>
        <taxon>Fabales</taxon>
        <taxon>Fabaceae</taxon>
        <taxon>Papilionoideae</taxon>
        <taxon>50 kb inversion clade</taxon>
        <taxon>NPAAA clade</taxon>
        <taxon>indigoferoid/millettioid clade</taxon>
        <taxon>Phaseoleae</taxon>
        <taxon>Psophocarpus</taxon>
    </lineage>
</organism>
<evidence type="ECO:0000313" key="1">
    <source>
        <dbReference type="EMBL" id="KAK7392514.1"/>
    </source>
</evidence>
<gene>
    <name evidence="1" type="ORF">VNO78_20956</name>
</gene>
<dbReference type="Proteomes" id="UP001386955">
    <property type="component" value="Unassembled WGS sequence"/>
</dbReference>
<proteinExistence type="predicted"/>
<reference evidence="1 2" key="1">
    <citation type="submission" date="2024-01" db="EMBL/GenBank/DDBJ databases">
        <title>The genomes of 5 underutilized Papilionoideae crops provide insights into root nodulation and disease resistanc.</title>
        <authorList>
            <person name="Jiang F."/>
        </authorList>
    </citation>
    <scope>NUCLEOTIDE SEQUENCE [LARGE SCALE GENOMIC DNA]</scope>
    <source>
        <strain evidence="1">DUOXIRENSHENG_FW03</strain>
        <tissue evidence="1">Leaves</tissue>
    </source>
</reference>
<dbReference type="EMBL" id="JAYMYS010000005">
    <property type="protein sequence ID" value="KAK7392514.1"/>
    <property type="molecule type" value="Genomic_DNA"/>
</dbReference>
<sequence length="89" mass="10202">MDSVNTTRLKSDSLKLELSDPLDSMIQSIWFCFNWWRNSRKLDFLPLLEVLQSLLYFNIACGEGRMLHSYADFTTVLAELPSGSIIINA</sequence>
<keyword evidence="2" id="KW-1185">Reference proteome</keyword>
<comment type="caution">
    <text evidence="1">The sequence shown here is derived from an EMBL/GenBank/DDBJ whole genome shotgun (WGS) entry which is preliminary data.</text>
</comment>
<accession>A0AAN9XHM7</accession>